<dbReference type="EMBL" id="CP077683">
    <property type="protein sequence ID" value="QXE89976.1"/>
    <property type="molecule type" value="Genomic_DNA"/>
</dbReference>
<accession>A0ABX8LD61</accession>
<dbReference type="Proteomes" id="UP000683559">
    <property type="component" value="Chromosome"/>
</dbReference>
<gene>
    <name evidence="1" type="ORF">KP001_16345</name>
</gene>
<keyword evidence="2" id="KW-1185">Reference proteome</keyword>
<name>A0ABX8LD61_9BACT</name>
<evidence type="ECO:0000313" key="2">
    <source>
        <dbReference type="Proteomes" id="UP000683559"/>
    </source>
</evidence>
<dbReference type="RefSeq" id="WP_217286641.1">
    <property type="nucleotide sequence ID" value="NZ_CP077683.1"/>
</dbReference>
<protein>
    <submittedName>
        <fullName evidence="1">Uncharacterized protein</fullName>
    </submittedName>
</protein>
<proteinExistence type="predicted"/>
<organism evidence="1 2">
    <name type="scientific">Geomonas subterranea</name>
    <dbReference type="NCBI Taxonomy" id="2847989"/>
    <lineage>
        <taxon>Bacteria</taxon>
        <taxon>Pseudomonadati</taxon>
        <taxon>Thermodesulfobacteriota</taxon>
        <taxon>Desulfuromonadia</taxon>
        <taxon>Geobacterales</taxon>
        <taxon>Geobacteraceae</taxon>
        <taxon>Geomonas</taxon>
    </lineage>
</organism>
<reference evidence="1 2" key="1">
    <citation type="submission" date="2021-06" db="EMBL/GenBank/DDBJ databases">
        <title>Gemonas diversity in paddy soil.</title>
        <authorList>
            <person name="Liu G."/>
        </authorList>
    </citation>
    <scope>NUCLEOTIDE SEQUENCE [LARGE SCALE GENOMIC DNA]</scope>
    <source>
        <strain evidence="1 2">RG2</strain>
    </source>
</reference>
<evidence type="ECO:0000313" key="1">
    <source>
        <dbReference type="EMBL" id="QXE89976.1"/>
    </source>
</evidence>
<sequence length="135" mass="14645">MKRNSIKTVTPYVDRKMVNPSSVVPKRRCTVGRDSIAEEALYQIEQILVAEMAPARCTRLILGVLDGAVVPASGKLHKNTAIDLVAATAECKLALMKEAAQKNSGASFFVLCCLRIAFPEDAMSVFADYKARKAA</sequence>